<sequence>YADRMGLEKRKLEQEAQSSWYETWFNHSSWLTTLISILAGPLIMLMLALTLGPCVINKFVNFVKNRLEKVQLMVMKQSELEMKIISNKNHELDAACEVLSRFDQQI</sequence>
<dbReference type="Pfam" id="PF00429">
    <property type="entry name" value="TLV_coat"/>
    <property type="match status" value="1"/>
</dbReference>
<dbReference type="EMBL" id="VZTM01020675">
    <property type="protein sequence ID" value="NXS97058.1"/>
    <property type="molecule type" value="Genomic_DNA"/>
</dbReference>
<organism evidence="2 3">
    <name type="scientific">Jacana jacana</name>
    <name type="common">Wattled jacana</name>
    <name type="synonym">Parra jacana</name>
    <dbReference type="NCBI Taxonomy" id="54508"/>
    <lineage>
        <taxon>Eukaryota</taxon>
        <taxon>Metazoa</taxon>
        <taxon>Chordata</taxon>
        <taxon>Craniata</taxon>
        <taxon>Vertebrata</taxon>
        <taxon>Euteleostomi</taxon>
        <taxon>Archelosauria</taxon>
        <taxon>Archosauria</taxon>
        <taxon>Dinosauria</taxon>
        <taxon>Saurischia</taxon>
        <taxon>Theropoda</taxon>
        <taxon>Coelurosauria</taxon>
        <taxon>Aves</taxon>
        <taxon>Neognathae</taxon>
        <taxon>Neoaves</taxon>
        <taxon>Charadriiformes</taxon>
        <taxon>Jacanidae</taxon>
        <taxon>Jacana</taxon>
    </lineage>
</organism>
<evidence type="ECO:0000313" key="3">
    <source>
        <dbReference type="Proteomes" id="UP000550086"/>
    </source>
</evidence>
<keyword evidence="1" id="KW-1133">Transmembrane helix</keyword>
<dbReference type="AlphaFoldDB" id="A0A7L2YR46"/>
<keyword evidence="3" id="KW-1185">Reference proteome</keyword>
<protein>
    <submittedName>
        <fullName evidence="2">ENVT1 protein</fullName>
    </submittedName>
</protein>
<evidence type="ECO:0000313" key="2">
    <source>
        <dbReference type="EMBL" id="NXS97058.1"/>
    </source>
</evidence>
<keyword evidence="1" id="KW-0812">Transmembrane</keyword>
<evidence type="ECO:0000256" key="1">
    <source>
        <dbReference type="SAM" id="Phobius"/>
    </source>
</evidence>
<feature type="non-terminal residue" evidence="2">
    <location>
        <position position="106"/>
    </location>
</feature>
<accession>A0A7L2YR46</accession>
<keyword evidence="1" id="KW-0472">Membrane</keyword>
<name>A0A7L2YR46_JACJC</name>
<proteinExistence type="predicted"/>
<dbReference type="InterPro" id="IPR018154">
    <property type="entry name" value="TLV/ENV_coat_polyprotein"/>
</dbReference>
<dbReference type="OrthoDB" id="9633697at2759"/>
<gene>
    <name evidence="2" type="primary">Ervs711</name>
    <name evidence="2" type="ORF">JACJAC_R14681</name>
</gene>
<feature type="transmembrane region" description="Helical" evidence="1">
    <location>
        <begin position="30"/>
        <end position="56"/>
    </location>
</feature>
<reference evidence="2 3" key="1">
    <citation type="submission" date="2019-09" db="EMBL/GenBank/DDBJ databases">
        <title>Bird 10,000 Genomes (B10K) Project - Family phase.</title>
        <authorList>
            <person name="Zhang G."/>
        </authorList>
    </citation>
    <scope>NUCLEOTIDE SEQUENCE [LARGE SCALE GENOMIC DNA]</scope>
    <source>
        <strain evidence="2">B10K-DU-002-59</strain>
        <tissue evidence="2">Muscle</tissue>
    </source>
</reference>
<dbReference type="PANTHER" id="PTHR10424">
    <property type="entry name" value="VIRAL ENVELOPE PROTEIN"/>
    <property type="match status" value="1"/>
</dbReference>
<dbReference type="Proteomes" id="UP000550086">
    <property type="component" value="Unassembled WGS sequence"/>
</dbReference>
<dbReference type="PANTHER" id="PTHR10424:SF82">
    <property type="entry name" value="ENVELOPE GLYCOPROTEIN-RELATED"/>
    <property type="match status" value="1"/>
</dbReference>
<comment type="caution">
    <text evidence="2">The sequence shown here is derived from an EMBL/GenBank/DDBJ whole genome shotgun (WGS) entry which is preliminary data.</text>
</comment>
<feature type="non-terminal residue" evidence="2">
    <location>
        <position position="1"/>
    </location>
</feature>